<dbReference type="Proteomes" id="UP001175271">
    <property type="component" value="Unassembled WGS sequence"/>
</dbReference>
<comment type="caution">
    <text evidence="2">The sequence shown here is derived from an EMBL/GenBank/DDBJ whole genome shotgun (WGS) entry which is preliminary data.</text>
</comment>
<protein>
    <submittedName>
        <fullName evidence="2">Uncharacterized protein</fullName>
    </submittedName>
</protein>
<organism evidence="2 3">
    <name type="scientific">Steinernema hermaphroditum</name>
    <dbReference type="NCBI Taxonomy" id="289476"/>
    <lineage>
        <taxon>Eukaryota</taxon>
        <taxon>Metazoa</taxon>
        <taxon>Ecdysozoa</taxon>
        <taxon>Nematoda</taxon>
        <taxon>Chromadorea</taxon>
        <taxon>Rhabditida</taxon>
        <taxon>Tylenchina</taxon>
        <taxon>Panagrolaimomorpha</taxon>
        <taxon>Strongyloidoidea</taxon>
        <taxon>Steinernematidae</taxon>
        <taxon>Steinernema</taxon>
    </lineage>
</organism>
<sequence>MVFPGLFGWVFGKSDDGESKQSNSQAKRPTDYGFNKEPAKALFTSPLKSVKSDGFSEELQKALSHQSVEQVNDEQQNGNKDKYLICVGGSKEWSATSPNKSDEDDSDKEITDDVVKEAWNPDRSYNLTSQKINFGNSKCSYESIVFSRKAMVYQSHPFMQQVHKRMARTRHDAWRRYGALEKIYEIGGWSYDVNTVPVSTKPGQRAPKYYKVERGAQLPPTKPVLPPIMDEKELLSRQLIVSTPVRRSVGTKSRRVRNNRK</sequence>
<name>A0AA39IDE4_9BILA</name>
<feature type="region of interest" description="Disordered" evidence="1">
    <location>
        <begin position="12"/>
        <end position="35"/>
    </location>
</feature>
<keyword evidence="3" id="KW-1185">Reference proteome</keyword>
<evidence type="ECO:0000313" key="3">
    <source>
        <dbReference type="Proteomes" id="UP001175271"/>
    </source>
</evidence>
<evidence type="ECO:0000313" key="2">
    <source>
        <dbReference type="EMBL" id="KAK0422347.1"/>
    </source>
</evidence>
<reference evidence="2" key="1">
    <citation type="submission" date="2023-06" db="EMBL/GenBank/DDBJ databases">
        <title>Genomic analysis of the entomopathogenic nematode Steinernema hermaphroditum.</title>
        <authorList>
            <person name="Schwarz E.M."/>
            <person name="Heppert J.K."/>
            <person name="Baniya A."/>
            <person name="Schwartz H.T."/>
            <person name="Tan C.-H."/>
            <person name="Antoshechkin I."/>
            <person name="Sternberg P.W."/>
            <person name="Goodrich-Blair H."/>
            <person name="Dillman A.R."/>
        </authorList>
    </citation>
    <scope>NUCLEOTIDE SEQUENCE</scope>
    <source>
        <strain evidence="2">PS9179</strain>
        <tissue evidence="2">Whole animal</tissue>
    </source>
</reference>
<gene>
    <name evidence="2" type="ORF">QR680_007518</name>
</gene>
<feature type="region of interest" description="Disordered" evidence="1">
    <location>
        <begin position="92"/>
        <end position="111"/>
    </location>
</feature>
<dbReference type="AlphaFoldDB" id="A0AA39IDE4"/>
<proteinExistence type="predicted"/>
<evidence type="ECO:0000256" key="1">
    <source>
        <dbReference type="SAM" id="MobiDB-lite"/>
    </source>
</evidence>
<dbReference type="EMBL" id="JAUCMV010000001">
    <property type="protein sequence ID" value="KAK0422347.1"/>
    <property type="molecule type" value="Genomic_DNA"/>
</dbReference>
<accession>A0AA39IDE4</accession>